<keyword evidence="4 5" id="KW-0833">Ubl conjugation pathway</keyword>
<dbReference type="EMBL" id="WJQU01000002">
    <property type="protein sequence ID" value="KAJ6644185.1"/>
    <property type="molecule type" value="Genomic_DNA"/>
</dbReference>
<feature type="domain" description="THIF-type NAD/FAD binding fold" evidence="6">
    <location>
        <begin position="19"/>
        <end position="517"/>
    </location>
</feature>
<gene>
    <name evidence="7" type="primary">APP-BP1</name>
    <name evidence="7" type="ORF">Bhyg_09152</name>
</gene>
<dbReference type="InterPro" id="IPR000594">
    <property type="entry name" value="ThiF_NAD_FAD-bd"/>
</dbReference>
<keyword evidence="8" id="KW-1185">Reference proteome</keyword>
<dbReference type="GO" id="GO:0005737">
    <property type="term" value="C:cytoplasm"/>
    <property type="evidence" value="ECO:0007669"/>
    <property type="project" value="TreeGrafter"/>
</dbReference>
<accession>A0A9Q0S5I0</accession>
<dbReference type="PIRSF" id="PIRSF039099">
    <property type="entry name" value="APP-BP1"/>
    <property type="match status" value="1"/>
</dbReference>
<dbReference type="PANTHER" id="PTHR10953">
    <property type="entry name" value="UBIQUITIN-ACTIVATING ENZYME E1"/>
    <property type="match status" value="1"/>
</dbReference>
<evidence type="ECO:0000313" key="8">
    <source>
        <dbReference type="Proteomes" id="UP001151699"/>
    </source>
</evidence>
<dbReference type="InterPro" id="IPR035985">
    <property type="entry name" value="Ubiquitin-activating_enz"/>
</dbReference>
<reference evidence="7" key="1">
    <citation type="submission" date="2022-07" db="EMBL/GenBank/DDBJ databases">
        <authorList>
            <person name="Trinca V."/>
            <person name="Uliana J.V.C."/>
            <person name="Torres T.T."/>
            <person name="Ward R.J."/>
            <person name="Monesi N."/>
        </authorList>
    </citation>
    <scope>NUCLEOTIDE SEQUENCE</scope>
    <source>
        <strain evidence="7">HSMRA1968</strain>
        <tissue evidence="7">Whole embryos</tissue>
    </source>
</reference>
<evidence type="ECO:0000256" key="4">
    <source>
        <dbReference type="ARBA" id="ARBA00022786"/>
    </source>
</evidence>
<dbReference type="SUPFAM" id="SSF69572">
    <property type="entry name" value="Activating enzymes of the ubiquitin-like proteins"/>
    <property type="match status" value="1"/>
</dbReference>
<dbReference type="GO" id="GO:0045116">
    <property type="term" value="P:protein neddylation"/>
    <property type="evidence" value="ECO:0007669"/>
    <property type="project" value="UniProtKB-UniRule"/>
</dbReference>
<dbReference type="InterPro" id="IPR045886">
    <property type="entry name" value="ThiF/MoeB/HesA"/>
</dbReference>
<proteinExistence type="inferred from homology"/>
<dbReference type="Gene3D" id="3.40.50.720">
    <property type="entry name" value="NAD(P)-binding Rossmann-like Domain"/>
    <property type="match status" value="2"/>
</dbReference>
<dbReference type="CDD" id="cd01493">
    <property type="entry name" value="APPBP1_RUB"/>
    <property type="match status" value="1"/>
</dbReference>
<dbReference type="AlphaFoldDB" id="A0A9Q0S5I0"/>
<comment type="pathway">
    <text evidence="1 5">Protein modification; protein neddylation.</text>
</comment>
<dbReference type="InterPro" id="IPR030667">
    <property type="entry name" value="APP-BP1"/>
</dbReference>
<organism evidence="7 8">
    <name type="scientific">Pseudolycoriella hygida</name>
    <dbReference type="NCBI Taxonomy" id="35572"/>
    <lineage>
        <taxon>Eukaryota</taxon>
        <taxon>Metazoa</taxon>
        <taxon>Ecdysozoa</taxon>
        <taxon>Arthropoda</taxon>
        <taxon>Hexapoda</taxon>
        <taxon>Insecta</taxon>
        <taxon>Pterygota</taxon>
        <taxon>Neoptera</taxon>
        <taxon>Endopterygota</taxon>
        <taxon>Diptera</taxon>
        <taxon>Nematocera</taxon>
        <taxon>Sciaroidea</taxon>
        <taxon>Sciaridae</taxon>
        <taxon>Pseudolycoriella</taxon>
    </lineage>
</organism>
<dbReference type="OrthoDB" id="1708823at2759"/>
<evidence type="ECO:0000256" key="5">
    <source>
        <dbReference type="PIRNR" id="PIRNR039099"/>
    </source>
</evidence>
<sequence>MSSPAIPKSPELSDKNRKYDRQIRLWGEQGQTLLEAAQVCLINVNAIGTEVLKGIVLPGIGGFTIVDAGIVTEEDIGCNFFLDQSSLGLSRAKAAMQLLQELNPDVRGDYVDESVEYLLQNNPDFFRTFNVVVASSIKETTIIALSEKLWQLEVPFIFCRSVGFIATARIQVKEHCIVESHPDDKLKDLRLHHPFPSLKEHLESSDVTSKVPWLCVVYKFLQKWRGSDESKVPTTHKEKLELKKLIHSGMTKDEENFEEAVVALNSCFSGGRPTKELLEILEDRSCNNLTKESKLFWILVRSLNDFLNVDSDGWLPVPGVLPDMTAETAHYINLQNIYRSQANQDASLVYNHAQNHLRSLNLSSDLITESDVKLFCREAATISLLRGTKIADEYEKCLSPHTIASELEMPNSLMEYYIVLRAFDRFQSEHGGVPGECHVEADTARIKSIANRLLSDWGVTHPFSDELAHEICRYGGTEIHSVSAFMGGCVAHEVIKLITQQYKPINNTVIYSAITSSTATYRM</sequence>
<name>A0A9Q0S5I0_9DIPT</name>
<evidence type="ECO:0000256" key="1">
    <source>
        <dbReference type="ARBA" id="ARBA00005032"/>
    </source>
</evidence>
<dbReference type="PANTHER" id="PTHR10953:SF29">
    <property type="entry name" value="NEDD8-ACTIVATING ENZYME E1 REGULATORY SUBUNIT"/>
    <property type="match status" value="1"/>
</dbReference>
<dbReference type="GO" id="GO:0019781">
    <property type="term" value="F:NEDD8 activating enzyme activity"/>
    <property type="evidence" value="ECO:0007669"/>
    <property type="project" value="UniProtKB-UniRule"/>
</dbReference>
<protein>
    <recommendedName>
        <fullName evidence="3 5">NEDD8-activating enzyme E1 regulatory subunit</fullName>
    </recommendedName>
</protein>
<dbReference type="Pfam" id="PF00899">
    <property type="entry name" value="ThiF"/>
    <property type="match status" value="1"/>
</dbReference>
<comment type="caution">
    <text evidence="7">The sequence shown here is derived from an EMBL/GenBank/DDBJ whole genome shotgun (WGS) entry which is preliminary data.</text>
</comment>
<dbReference type="Proteomes" id="UP001151699">
    <property type="component" value="Chromosome B"/>
</dbReference>
<dbReference type="FunFam" id="3.40.50.720:FF:000475">
    <property type="entry name" value="NEDD8-activating enzyme E1 regulatory subunit"/>
    <property type="match status" value="1"/>
</dbReference>
<evidence type="ECO:0000313" key="7">
    <source>
        <dbReference type="EMBL" id="KAJ6644185.1"/>
    </source>
</evidence>
<evidence type="ECO:0000256" key="3">
    <source>
        <dbReference type="ARBA" id="ARBA00015407"/>
    </source>
</evidence>
<evidence type="ECO:0000259" key="6">
    <source>
        <dbReference type="Pfam" id="PF00899"/>
    </source>
</evidence>
<comment type="similarity">
    <text evidence="2 5">Belongs to the ubiquitin-activating E1 family. ULA1 subfamily.</text>
</comment>
<evidence type="ECO:0000256" key="2">
    <source>
        <dbReference type="ARBA" id="ARBA00006868"/>
    </source>
</evidence>